<protein>
    <recommendedName>
        <fullName evidence="1">Cadherin-like domain-containing protein</fullName>
    </recommendedName>
</protein>
<name>A0A3S0RM27_9GAMM</name>
<dbReference type="OrthoDB" id="1149075at2"/>
<evidence type="ECO:0000313" key="2">
    <source>
        <dbReference type="EMBL" id="RUL78149.1"/>
    </source>
</evidence>
<reference evidence="2 3" key="1">
    <citation type="submission" date="2018-12" db="EMBL/GenBank/DDBJ databases">
        <title>Dyella dinghuensis sp. nov. DHOA06 and Dyella choica sp. nov. 4M-K27, isolated from forest soil.</title>
        <authorList>
            <person name="Qiu L.-H."/>
            <person name="Gao Z.-H."/>
        </authorList>
    </citation>
    <scope>NUCLEOTIDE SEQUENCE [LARGE SCALE GENOMIC DNA]</scope>
    <source>
        <strain evidence="2 3">4M-K27</strain>
    </source>
</reference>
<comment type="caution">
    <text evidence="2">The sequence shown here is derived from an EMBL/GenBank/DDBJ whole genome shotgun (WGS) entry which is preliminary data.</text>
</comment>
<dbReference type="AlphaFoldDB" id="A0A3S0RM27"/>
<keyword evidence="3" id="KW-1185">Reference proteome</keyword>
<sequence>MQDLDRRWPYTADAGFIGTDTFTYALSTGELDSKPATVTITALPPERLSVANDVTVRAPPEMPSPVDLLTNASDPDGQTLAAHIVDDPSHGCLLRKDDGSYTCVPQNEWFGDDSFSYYVEDSEAAQLPQTWLASSAATHHPQSAILMAQTAMR</sequence>
<proteinExistence type="predicted"/>
<dbReference type="InterPro" id="IPR041690">
    <property type="entry name" value="Cadherin_5"/>
</dbReference>
<dbReference type="Pfam" id="PF17963">
    <property type="entry name" value="Big_9"/>
    <property type="match status" value="1"/>
</dbReference>
<dbReference type="Pfam" id="PF17892">
    <property type="entry name" value="Cadherin_5"/>
    <property type="match status" value="1"/>
</dbReference>
<dbReference type="EMBL" id="RYYV01000003">
    <property type="protein sequence ID" value="RUL78149.1"/>
    <property type="molecule type" value="Genomic_DNA"/>
</dbReference>
<organism evidence="2 3">
    <name type="scientific">Dyella choica</name>
    <dbReference type="NCBI Taxonomy" id="1927959"/>
    <lineage>
        <taxon>Bacteria</taxon>
        <taxon>Pseudomonadati</taxon>
        <taxon>Pseudomonadota</taxon>
        <taxon>Gammaproteobacteria</taxon>
        <taxon>Lysobacterales</taxon>
        <taxon>Rhodanobacteraceae</taxon>
        <taxon>Dyella</taxon>
    </lineage>
</organism>
<evidence type="ECO:0000259" key="1">
    <source>
        <dbReference type="Pfam" id="PF17892"/>
    </source>
</evidence>
<evidence type="ECO:0000313" key="3">
    <source>
        <dbReference type="Proteomes" id="UP000274358"/>
    </source>
</evidence>
<dbReference type="Gene3D" id="2.60.40.2810">
    <property type="match status" value="1"/>
</dbReference>
<feature type="domain" description="Cadherin-like" evidence="1">
    <location>
        <begin position="67"/>
        <end position="129"/>
    </location>
</feature>
<accession>A0A3S0RM27</accession>
<gene>
    <name evidence="2" type="ORF">EKH80_04690</name>
</gene>
<dbReference type="Gene3D" id="2.60.40.3440">
    <property type="match status" value="1"/>
</dbReference>
<dbReference type="Proteomes" id="UP000274358">
    <property type="component" value="Unassembled WGS sequence"/>
</dbReference>